<dbReference type="InterPro" id="IPR008927">
    <property type="entry name" value="6-PGluconate_DH-like_C_sf"/>
</dbReference>
<dbReference type="PIRSF" id="PIRSF000103">
    <property type="entry name" value="HIBADH"/>
    <property type="match status" value="1"/>
</dbReference>
<reference evidence="6" key="1">
    <citation type="journal article" date="2019" name="Int. J. Syst. Evol. Microbiol.">
        <title>The Global Catalogue of Microorganisms (GCM) 10K type strain sequencing project: providing services to taxonomists for standard genome sequencing and annotation.</title>
        <authorList>
            <consortium name="The Broad Institute Genomics Platform"/>
            <consortium name="The Broad Institute Genome Sequencing Center for Infectious Disease"/>
            <person name="Wu L."/>
            <person name="Ma J."/>
        </authorList>
    </citation>
    <scope>NUCLEOTIDE SEQUENCE [LARGE SCALE GENOMIC DNA]</scope>
    <source>
        <strain evidence="6">JCM 16240</strain>
    </source>
</reference>
<dbReference type="SUPFAM" id="SSF51735">
    <property type="entry name" value="NAD(P)-binding Rossmann-fold domains"/>
    <property type="match status" value="1"/>
</dbReference>
<dbReference type="Pfam" id="PF14833">
    <property type="entry name" value="NAD_binding_11"/>
    <property type="match status" value="1"/>
</dbReference>
<keyword evidence="1" id="KW-0560">Oxidoreductase</keyword>
<dbReference type="InterPro" id="IPR006115">
    <property type="entry name" value="6PGDH_NADP-bd"/>
</dbReference>
<sequence length="299" mass="30721">MTMKIGFCGLGRMGVPMVRRLLQAGHEVHVWNRSPGPLRDIQAAGARVGASPRELGERCAWVALCLFDAAAVRDVVFGPDGLAQAATLELLIDHSSIPPDETREFSGRLARANGAVWLDAPVSGGTGGAAAGTLAIMAGGPADVCARATPLLMAYASRVTHMGPVGSGQVAKLCNQTIVTTTVAAIAESIALARDAGVDAARLAEALAGGWADSTLLQIFVPRMTQAPGPAQATLDTMLKDLDTVAALARAQGTAMPVATAAGQSYRLASRRGLGAEDAAQLIRLHDRASGRTDGVDSP</sequence>
<evidence type="ECO:0000259" key="3">
    <source>
        <dbReference type="Pfam" id="PF03446"/>
    </source>
</evidence>
<feature type="domain" description="6-phosphogluconate dehydrogenase NADP-binding" evidence="3">
    <location>
        <begin position="4"/>
        <end position="163"/>
    </location>
</feature>
<dbReference type="PANTHER" id="PTHR43060">
    <property type="entry name" value="3-HYDROXYISOBUTYRATE DEHYDROGENASE-LIKE 1, MITOCHONDRIAL-RELATED"/>
    <property type="match status" value="1"/>
</dbReference>
<dbReference type="InterPro" id="IPR036291">
    <property type="entry name" value="NAD(P)-bd_dom_sf"/>
</dbReference>
<name>A0ABP3DQU2_9BURK</name>
<dbReference type="PANTHER" id="PTHR43060:SF15">
    <property type="entry name" value="3-HYDROXYISOBUTYRATE DEHYDROGENASE-LIKE 1, MITOCHONDRIAL-RELATED"/>
    <property type="match status" value="1"/>
</dbReference>
<proteinExistence type="predicted"/>
<dbReference type="Gene3D" id="3.40.50.720">
    <property type="entry name" value="NAD(P)-binding Rossmann-like Domain"/>
    <property type="match status" value="1"/>
</dbReference>
<dbReference type="Proteomes" id="UP001501176">
    <property type="component" value="Unassembled WGS sequence"/>
</dbReference>
<gene>
    <name evidence="5" type="ORF">GCM10009125_26270</name>
</gene>
<evidence type="ECO:0000259" key="4">
    <source>
        <dbReference type="Pfam" id="PF14833"/>
    </source>
</evidence>
<evidence type="ECO:0000313" key="5">
    <source>
        <dbReference type="EMBL" id="GAA0236051.1"/>
    </source>
</evidence>
<protein>
    <submittedName>
        <fullName evidence="5">NAD(P)-dependent oxidoreductase</fullName>
    </submittedName>
</protein>
<accession>A0ABP3DQU2</accession>
<evidence type="ECO:0000256" key="1">
    <source>
        <dbReference type="ARBA" id="ARBA00023002"/>
    </source>
</evidence>
<dbReference type="Pfam" id="PF03446">
    <property type="entry name" value="NAD_binding_2"/>
    <property type="match status" value="1"/>
</dbReference>
<keyword evidence="2" id="KW-0520">NAD</keyword>
<feature type="domain" description="3-hydroxyisobutyrate dehydrogenase-like NAD-binding" evidence="4">
    <location>
        <begin position="166"/>
        <end position="285"/>
    </location>
</feature>
<organism evidence="5 6">
    <name type="scientific">Castellaniella daejeonensis</name>
    <dbReference type="NCBI Taxonomy" id="659013"/>
    <lineage>
        <taxon>Bacteria</taxon>
        <taxon>Pseudomonadati</taxon>
        <taxon>Pseudomonadota</taxon>
        <taxon>Betaproteobacteria</taxon>
        <taxon>Burkholderiales</taxon>
        <taxon>Alcaligenaceae</taxon>
        <taxon>Castellaniella</taxon>
    </lineage>
</organism>
<keyword evidence="6" id="KW-1185">Reference proteome</keyword>
<evidence type="ECO:0000256" key="2">
    <source>
        <dbReference type="ARBA" id="ARBA00023027"/>
    </source>
</evidence>
<dbReference type="Gene3D" id="1.10.1040.10">
    <property type="entry name" value="N-(1-d-carboxylethyl)-l-norvaline Dehydrogenase, domain 2"/>
    <property type="match status" value="1"/>
</dbReference>
<dbReference type="SUPFAM" id="SSF48179">
    <property type="entry name" value="6-phosphogluconate dehydrogenase C-terminal domain-like"/>
    <property type="match status" value="1"/>
</dbReference>
<comment type="caution">
    <text evidence="5">The sequence shown here is derived from an EMBL/GenBank/DDBJ whole genome shotgun (WGS) entry which is preliminary data.</text>
</comment>
<evidence type="ECO:0000313" key="6">
    <source>
        <dbReference type="Proteomes" id="UP001501176"/>
    </source>
</evidence>
<dbReference type="InterPro" id="IPR013328">
    <property type="entry name" value="6PGD_dom2"/>
</dbReference>
<dbReference type="InterPro" id="IPR029154">
    <property type="entry name" value="HIBADH-like_NADP-bd"/>
</dbReference>
<dbReference type="EMBL" id="BAAAFN010000015">
    <property type="protein sequence ID" value="GAA0236051.1"/>
    <property type="molecule type" value="Genomic_DNA"/>
</dbReference>
<dbReference type="InterPro" id="IPR015815">
    <property type="entry name" value="HIBADH-related"/>
</dbReference>